<organism evidence="1 2">
    <name type="scientific">Peptoniphilus porci</name>
    <dbReference type="NCBI Taxonomy" id="2652280"/>
    <lineage>
        <taxon>Bacteria</taxon>
        <taxon>Bacillati</taxon>
        <taxon>Bacillota</taxon>
        <taxon>Tissierellia</taxon>
        <taxon>Tissierellales</taxon>
        <taxon>Peptoniphilaceae</taxon>
        <taxon>Peptoniphilus</taxon>
    </lineage>
</organism>
<evidence type="ECO:0000313" key="1">
    <source>
        <dbReference type="EMBL" id="OLR61662.1"/>
    </source>
</evidence>
<protein>
    <submittedName>
        <fullName evidence="1">Uncharacterized protein</fullName>
    </submittedName>
</protein>
<dbReference type="EMBL" id="MJIH01000008">
    <property type="protein sequence ID" value="OLR61662.1"/>
    <property type="molecule type" value="Genomic_DNA"/>
</dbReference>
<accession>A0A1U7LX93</accession>
<dbReference type="AlphaFoldDB" id="A0A1U7LX93"/>
<reference evidence="1 2" key="1">
    <citation type="journal article" date="2016" name="Appl. Environ. Microbiol.">
        <title>Function and Phylogeny of Bacterial Butyryl Coenzyme A:Acetate Transferases and Their Diversity in the Proximal Colon of Swine.</title>
        <authorList>
            <person name="Trachsel J."/>
            <person name="Bayles D.O."/>
            <person name="Looft T."/>
            <person name="Levine U.Y."/>
            <person name="Allen H.K."/>
        </authorList>
    </citation>
    <scope>NUCLEOTIDE SEQUENCE [LARGE SCALE GENOMIC DNA]</scope>
    <source>
        <strain evidence="1 2">35-6-1</strain>
    </source>
</reference>
<comment type="caution">
    <text evidence="1">The sequence shown here is derived from an EMBL/GenBank/DDBJ whole genome shotgun (WGS) entry which is preliminary data.</text>
</comment>
<gene>
    <name evidence="1" type="ORF">BIV18_09930</name>
</gene>
<name>A0A1U7LX93_9FIRM</name>
<sequence>MKRSNKFKRNKIKKQREANKQYYRDRFNTICNTLDKGKEDIISFSITDHFEERFKERVDHNANKMSINKLLQDNADKLEHISDDYWIMDDDLILVMAPDHNKFSHEDTIVLVTTLGPKDRNFQLYNVLISEGASGLRKFQRDYGKMDICVA</sequence>
<keyword evidence="2" id="KW-1185">Reference proteome</keyword>
<evidence type="ECO:0000313" key="2">
    <source>
        <dbReference type="Proteomes" id="UP000187166"/>
    </source>
</evidence>
<dbReference type="Proteomes" id="UP000187166">
    <property type="component" value="Unassembled WGS sequence"/>
</dbReference>
<proteinExistence type="predicted"/>